<feature type="binding site" evidence="2">
    <location>
        <position position="150"/>
    </location>
    <ligand>
        <name>Fe cation</name>
        <dbReference type="ChEBI" id="CHEBI:24875"/>
        <label>2</label>
    </ligand>
</feature>
<keyword evidence="2" id="KW-0479">Metal-binding</keyword>
<evidence type="ECO:0000256" key="2">
    <source>
        <dbReference type="PIRSR" id="PIRSR004789-51"/>
    </source>
</evidence>
<dbReference type="EMBL" id="PGXC01000002">
    <property type="protein sequence ID" value="PKK91751.1"/>
    <property type="molecule type" value="Genomic_DNA"/>
</dbReference>
<protein>
    <submittedName>
        <fullName evidence="3">TIGR00282 family metallophosphoesterase</fullName>
    </submittedName>
</protein>
<feature type="binding site" evidence="2">
    <location>
        <position position="39"/>
    </location>
    <ligand>
        <name>Fe cation</name>
        <dbReference type="ChEBI" id="CHEBI:24875"/>
        <label>1</label>
    </ligand>
</feature>
<feature type="binding site" evidence="2">
    <location>
        <position position="39"/>
    </location>
    <ligand>
        <name>Fe cation</name>
        <dbReference type="ChEBI" id="CHEBI:24875"/>
        <label>2</label>
    </ligand>
</feature>
<evidence type="ECO:0000256" key="1">
    <source>
        <dbReference type="PIRSR" id="PIRSR004789-50"/>
    </source>
</evidence>
<name>A0A2N1PTT2_9BACT</name>
<gene>
    <name evidence="3" type="ORF">CVV64_03555</name>
</gene>
<dbReference type="PANTHER" id="PTHR36303">
    <property type="entry name" value="2',3'-CYCLIC-NUCLEOTIDE 2'-PHOSPHODIESTERASE"/>
    <property type="match status" value="1"/>
</dbReference>
<feature type="binding site" evidence="2">
    <location>
        <position position="40"/>
    </location>
    <ligand>
        <name>Fe cation</name>
        <dbReference type="ChEBI" id="CHEBI:24875"/>
        <label>1</label>
    </ligand>
</feature>
<reference evidence="3" key="1">
    <citation type="journal article" date="2017" name="ISME J.">
        <title>Potential for microbial H2 and metal transformations associated with novel bacteria and archaea in deep terrestrial subsurface sediments.</title>
        <authorList>
            <person name="Hernsdorf A.W."/>
            <person name="Amano Y."/>
            <person name="Miyakawa K."/>
            <person name="Ise K."/>
            <person name="Suzuki Y."/>
            <person name="Anantharaman K."/>
            <person name="Probst A."/>
            <person name="Burstein D."/>
            <person name="Thomas B.C."/>
            <person name="Banfield J.F."/>
        </authorList>
    </citation>
    <scope>NUCLEOTIDE SEQUENCE [LARGE SCALE GENOMIC DNA]</scope>
    <source>
        <strain evidence="3">HGW-Wallbacteria-1</strain>
    </source>
</reference>
<feature type="binding site" evidence="2">
    <location>
        <position position="67"/>
    </location>
    <ligand>
        <name>Fe cation</name>
        <dbReference type="ChEBI" id="CHEBI:24875"/>
        <label>2</label>
    </ligand>
</feature>
<comment type="caution">
    <text evidence="3">The sequence shown here is derived from an EMBL/GenBank/DDBJ whole genome shotgun (WGS) entry which is preliminary data.</text>
</comment>
<feature type="binding site" evidence="2">
    <location>
        <position position="177"/>
    </location>
    <ligand>
        <name>Fe cation</name>
        <dbReference type="ChEBI" id="CHEBI:24875"/>
        <label>1</label>
    </ligand>
</feature>
<dbReference type="SUPFAM" id="SSF56300">
    <property type="entry name" value="Metallo-dependent phosphatases"/>
    <property type="match status" value="1"/>
</dbReference>
<dbReference type="Pfam" id="PF13277">
    <property type="entry name" value="YmdB"/>
    <property type="match status" value="1"/>
</dbReference>
<reference evidence="3" key="2">
    <citation type="submission" date="2017-11" db="EMBL/GenBank/DDBJ databases">
        <authorList>
            <person name="Han C.G."/>
        </authorList>
    </citation>
    <scope>NUCLEOTIDE SEQUENCE</scope>
    <source>
        <strain evidence="3">HGW-Wallbacteria-1</strain>
    </source>
</reference>
<feature type="binding site" evidence="2">
    <location>
        <position position="8"/>
    </location>
    <ligand>
        <name>Fe cation</name>
        <dbReference type="ChEBI" id="CHEBI:24875"/>
        <label>1</label>
    </ligand>
</feature>
<feature type="active site" description="Proton donor" evidence="1">
    <location>
        <position position="68"/>
    </location>
</feature>
<evidence type="ECO:0000313" key="3">
    <source>
        <dbReference type="EMBL" id="PKK91751.1"/>
    </source>
</evidence>
<dbReference type="GO" id="GO:0004113">
    <property type="term" value="F:2',3'-cyclic-nucleotide 3'-phosphodiesterase activity"/>
    <property type="evidence" value="ECO:0007669"/>
    <property type="project" value="TreeGrafter"/>
</dbReference>
<dbReference type="PANTHER" id="PTHR36303:SF1">
    <property type="entry name" value="2',3'-CYCLIC-NUCLEOTIDE 2'-PHOSPHODIESTERASE"/>
    <property type="match status" value="1"/>
</dbReference>
<accession>A0A2N1PTT2</accession>
<dbReference type="InterPro" id="IPR005235">
    <property type="entry name" value="YmdB-like"/>
</dbReference>
<dbReference type="InterPro" id="IPR029052">
    <property type="entry name" value="Metallo-depent_PP-like"/>
</dbReference>
<dbReference type="Proteomes" id="UP000233256">
    <property type="component" value="Unassembled WGS sequence"/>
</dbReference>
<dbReference type="GO" id="GO:0046872">
    <property type="term" value="F:metal ion binding"/>
    <property type="evidence" value="ECO:0007669"/>
    <property type="project" value="UniProtKB-KW"/>
</dbReference>
<dbReference type="Gene3D" id="3.60.21.10">
    <property type="match status" value="1"/>
</dbReference>
<dbReference type="AlphaFoldDB" id="A0A2N1PTT2"/>
<dbReference type="PIRSF" id="PIRSF004789">
    <property type="entry name" value="DR1281"/>
    <property type="match status" value="1"/>
</dbReference>
<feature type="binding site" evidence="2">
    <location>
        <position position="175"/>
    </location>
    <ligand>
        <name>Fe cation</name>
        <dbReference type="ChEBI" id="CHEBI:24875"/>
        <label>2</label>
    </ligand>
</feature>
<proteinExistence type="predicted"/>
<sequence>MRILFIGDIMGRPGRKALAAHLPGIISQWGPDLVIANGENLAGGRGISRKTAKEIFAMDVEILTGGNHIWDNREGMELLAVEERIVRPLNVHPDSPGQGFLKVSVNGFNVMVVNLLGRLFMPASSDCPFRTVDSVLASNRDSSIVIVDFHAEATSEKISMGWHLDGRVSAILGTHTHVQTADERILPNGTAYMTDVGMTGSFSSVIGVSRHEAVKRFVTGLPVAVTDPPLEELGVNCVVIDIENTTGRATSINRLWAGDRPATSA</sequence>
<organism evidence="3">
    <name type="scientific">Candidatus Wallbacteria bacterium HGW-Wallbacteria-1</name>
    <dbReference type="NCBI Taxonomy" id="2013854"/>
    <lineage>
        <taxon>Bacteria</taxon>
        <taxon>Candidatus Walliibacteriota</taxon>
    </lineage>
</organism>
<dbReference type="NCBIfam" id="TIGR00282">
    <property type="entry name" value="TIGR00282 family metallophosphoesterase"/>
    <property type="match status" value="1"/>
</dbReference>